<reference evidence="3 4" key="1">
    <citation type="submission" date="2016-04" db="EMBL/GenBank/DDBJ databases">
        <title>Complete genome sequence of Dietzia lutea YIM 80766T, a strain isolated from desert soil in Egypt.</title>
        <authorList>
            <person name="Zhao J."/>
            <person name="Hu B."/>
            <person name="Geng S."/>
            <person name="Nie Y."/>
            <person name="Tang Y."/>
        </authorList>
    </citation>
    <scope>NUCLEOTIDE SEQUENCE [LARGE SCALE GENOMIC DNA]</scope>
    <source>
        <strain evidence="3 4">YIM 80766</strain>
    </source>
</reference>
<accession>A0A2S1R530</accession>
<dbReference type="Gene3D" id="3.90.226.10">
    <property type="entry name" value="2-enoyl-CoA Hydratase, Chain A, domain 1"/>
    <property type="match status" value="1"/>
</dbReference>
<evidence type="ECO:0000313" key="4">
    <source>
        <dbReference type="Proteomes" id="UP000244928"/>
    </source>
</evidence>
<comment type="similarity">
    <text evidence="1">Belongs to the enoyl-CoA hydratase/isomerase family.</text>
</comment>
<feature type="region of interest" description="Disordered" evidence="2">
    <location>
        <begin position="277"/>
        <end position="316"/>
    </location>
</feature>
<keyword evidence="4" id="KW-1185">Reference proteome</keyword>
<sequence length="316" mass="34414">MTDAPIPPVLGVDDLGPDTQPVAYEVSDGTAYVTLNRPDFRNAQNSVMTYSLDNAFIKAVDDDAVKVIVLRAAGKHFSAGHDIGTPERDHHVEYTNRAAIWWDHTTRGGGDRRLARETEVYVQMCRRWREIPKPMIAQVHGACIAGGLMLAWVCDFIVAADDAFFSDPVVKMGIPGVEYFAHAFVLGPRRAKEILYTGRRFGAAEALEWGMLNHVVPRDELQAKVDSIAEEIKAMPTFGLTLAKKVINGCEDQMGLQTSLDTAFGWHMFAHSANAEPDDTDSFSASLGGMDARSMRDSANTGSTGGPAPSGEKKEG</sequence>
<dbReference type="InterPro" id="IPR029045">
    <property type="entry name" value="ClpP/crotonase-like_dom_sf"/>
</dbReference>
<dbReference type="NCBIfam" id="NF006140">
    <property type="entry name" value="PRK08290.1"/>
    <property type="match status" value="1"/>
</dbReference>
<dbReference type="PANTHER" id="PTHR43802">
    <property type="entry name" value="ENOYL-COA HYDRATASE"/>
    <property type="match status" value="1"/>
</dbReference>
<name>A0A2S1R530_9ACTN</name>
<protein>
    <submittedName>
        <fullName evidence="3">Enoyl-CoA hydratase</fullName>
    </submittedName>
</protein>
<dbReference type="PANTHER" id="PTHR43802:SF1">
    <property type="entry name" value="IP11341P-RELATED"/>
    <property type="match status" value="1"/>
</dbReference>
<dbReference type="InterPro" id="IPR001753">
    <property type="entry name" value="Enoyl-CoA_hydra/iso"/>
</dbReference>
<proteinExistence type="inferred from homology"/>
<dbReference type="EMBL" id="CP015449">
    <property type="protein sequence ID" value="AWH91387.1"/>
    <property type="molecule type" value="Genomic_DNA"/>
</dbReference>
<dbReference type="GO" id="GO:0003824">
    <property type="term" value="F:catalytic activity"/>
    <property type="evidence" value="ECO:0007669"/>
    <property type="project" value="UniProtKB-ARBA"/>
</dbReference>
<organism evidence="3 4">
    <name type="scientific">Dietzia lutea</name>
    <dbReference type="NCBI Taxonomy" id="546160"/>
    <lineage>
        <taxon>Bacteria</taxon>
        <taxon>Bacillati</taxon>
        <taxon>Actinomycetota</taxon>
        <taxon>Actinomycetes</taxon>
        <taxon>Mycobacteriales</taxon>
        <taxon>Dietziaceae</taxon>
        <taxon>Dietzia</taxon>
    </lineage>
</organism>
<dbReference type="OrthoDB" id="9807606at2"/>
<gene>
    <name evidence="3" type="ORF">A6035_03470</name>
</gene>
<evidence type="ECO:0000256" key="2">
    <source>
        <dbReference type="SAM" id="MobiDB-lite"/>
    </source>
</evidence>
<dbReference type="CDD" id="cd06558">
    <property type="entry name" value="crotonase-like"/>
    <property type="match status" value="1"/>
</dbReference>
<dbReference type="Pfam" id="PF00378">
    <property type="entry name" value="ECH_1"/>
    <property type="match status" value="1"/>
</dbReference>
<evidence type="ECO:0000256" key="1">
    <source>
        <dbReference type="ARBA" id="ARBA00005254"/>
    </source>
</evidence>
<dbReference type="SUPFAM" id="SSF52096">
    <property type="entry name" value="ClpP/crotonase"/>
    <property type="match status" value="1"/>
</dbReference>
<dbReference type="AlphaFoldDB" id="A0A2S1R530"/>
<dbReference type="Proteomes" id="UP000244928">
    <property type="component" value="Chromosome"/>
</dbReference>
<evidence type="ECO:0000313" key="3">
    <source>
        <dbReference type="EMBL" id="AWH91387.1"/>
    </source>
</evidence>
<dbReference type="RefSeq" id="WP_108846647.1">
    <property type="nucleotide sequence ID" value="NZ_CP015449.1"/>
</dbReference>
<dbReference type="KEGG" id="dlu:A6035_03470"/>